<comment type="similarity">
    <text evidence="1">Belongs to the serpin family.</text>
</comment>
<dbReference type="GO" id="GO:0005615">
    <property type="term" value="C:extracellular space"/>
    <property type="evidence" value="ECO:0007669"/>
    <property type="project" value="InterPro"/>
</dbReference>
<dbReference type="PANTHER" id="PTHR11461">
    <property type="entry name" value="SERINE PROTEASE INHIBITOR, SERPIN"/>
    <property type="match status" value="1"/>
</dbReference>
<gene>
    <name evidence="5" type="primary">LOC115222143</name>
</gene>
<dbReference type="InterPro" id="IPR023796">
    <property type="entry name" value="Serpin_dom"/>
</dbReference>
<dbReference type="SUPFAM" id="SSF56574">
    <property type="entry name" value="Serpins"/>
    <property type="match status" value="1"/>
</dbReference>
<evidence type="ECO:0000313" key="5">
    <source>
        <dbReference type="RefSeq" id="XP_029648140.1"/>
    </source>
</evidence>
<dbReference type="CDD" id="cd00172">
    <property type="entry name" value="serpin"/>
    <property type="match status" value="1"/>
</dbReference>
<dbReference type="KEGG" id="osn:115222143"/>
<dbReference type="InterPro" id="IPR036186">
    <property type="entry name" value="Serpin_sf"/>
</dbReference>
<dbReference type="PANTHER" id="PTHR11461:SF372">
    <property type="entry name" value="ACCESSORY GLAND PROTEIN ACP76A-RELATED"/>
    <property type="match status" value="1"/>
</dbReference>
<dbReference type="GO" id="GO:0004867">
    <property type="term" value="F:serine-type endopeptidase inhibitor activity"/>
    <property type="evidence" value="ECO:0007669"/>
    <property type="project" value="InterPro"/>
</dbReference>
<dbReference type="PROSITE" id="PS00284">
    <property type="entry name" value="SERPIN"/>
    <property type="match status" value="1"/>
</dbReference>
<protein>
    <submittedName>
        <fullName evidence="5">Ovalbumin-related protein X-like</fullName>
    </submittedName>
</protein>
<dbReference type="RefSeq" id="XP_029648140.1">
    <property type="nucleotide sequence ID" value="XM_029792280.2"/>
</dbReference>
<reference evidence="5" key="1">
    <citation type="submission" date="2025-08" db="UniProtKB">
        <authorList>
            <consortium name="RefSeq"/>
        </authorList>
    </citation>
    <scope>IDENTIFICATION</scope>
</reference>
<feature type="signal peptide" evidence="2">
    <location>
        <begin position="1"/>
        <end position="25"/>
    </location>
</feature>
<proteinExistence type="inferred from homology"/>
<dbReference type="InterPro" id="IPR042185">
    <property type="entry name" value="Serpin_sf_2"/>
</dbReference>
<sequence length="413" mass="48185">MYAFNDLIVRTYIIFLLTNNFLASADPPSANYDKLQQYKHDISVPINDFTLKIFKQLLDSKTGNILWSPFLVSISLSFIQMADKMNSTEKIQSLLYPSVSWELFHHSFTEYLKTVQDLSNFQLSNKLYIDPVLLPNININISKYYFLEIDEINPRTIGKLSDKFHKNRISNFMSFGNSNEEIFAVLVNSLHFQGFWENQFNRKFTMRETFYVTEKQTEVVEMMYTENYFAIKSDERFSFRSLEIPLAGNRFSFYIILPDDIEGITSIEKQLTSRLLWQIIANKASPRNVALILPKFQMKSNFTFQDILFKETTDHLFNLENNNLTNTHVHLIDILHQGFLNFNELGTTSSPATVRKSSHLIEKKAKHETSFTVNHPFLFFIVDKTSFMILHVGKCTHPDSSTVPHQQNTHDEL</sequence>
<evidence type="ECO:0000256" key="1">
    <source>
        <dbReference type="RuleBase" id="RU000411"/>
    </source>
</evidence>
<feature type="domain" description="Serpin" evidence="3">
    <location>
        <begin position="51"/>
        <end position="398"/>
    </location>
</feature>
<name>A0A6P7TCT7_9MOLL</name>
<organism evidence="4 5">
    <name type="scientific">Octopus sinensis</name>
    <name type="common">East Asian common octopus</name>
    <dbReference type="NCBI Taxonomy" id="2607531"/>
    <lineage>
        <taxon>Eukaryota</taxon>
        <taxon>Metazoa</taxon>
        <taxon>Spiralia</taxon>
        <taxon>Lophotrochozoa</taxon>
        <taxon>Mollusca</taxon>
        <taxon>Cephalopoda</taxon>
        <taxon>Coleoidea</taxon>
        <taxon>Octopodiformes</taxon>
        <taxon>Octopoda</taxon>
        <taxon>Incirrata</taxon>
        <taxon>Octopodidae</taxon>
        <taxon>Octopus</taxon>
    </lineage>
</organism>
<dbReference type="AlphaFoldDB" id="A0A6P7TCT7"/>
<keyword evidence="2" id="KW-0732">Signal</keyword>
<accession>A0A6P7TCT7</accession>
<dbReference type="InterPro" id="IPR023795">
    <property type="entry name" value="Serpin_CS"/>
</dbReference>
<evidence type="ECO:0000259" key="3">
    <source>
        <dbReference type="SMART" id="SM00093"/>
    </source>
</evidence>
<evidence type="ECO:0000313" key="4">
    <source>
        <dbReference type="Proteomes" id="UP000515154"/>
    </source>
</evidence>
<dbReference type="InterPro" id="IPR000215">
    <property type="entry name" value="Serpin_fam"/>
</dbReference>
<dbReference type="SMART" id="SM00093">
    <property type="entry name" value="SERPIN"/>
    <property type="match status" value="1"/>
</dbReference>
<evidence type="ECO:0000256" key="2">
    <source>
        <dbReference type="SAM" id="SignalP"/>
    </source>
</evidence>
<feature type="chain" id="PRO_5027774790" evidence="2">
    <location>
        <begin position="26"/>
        <end position="413"/>
    </location>
</feature>
<dbReference type="Gene3D" id="2.30.39.10">
    <property type="entry name" value="Alpha-1-antitrypsin, domain 1"/>
    <property type="match status" value="1"/>
</dbReference>
<dbReference type="Proteomes" id="UP000515154">
    <property type="component" value="Linkage group LG19"/>
</dbReference>
<dbReference type="Gene3D" id="3.30.497.10">
    <property type="entry name" value="Antithrombin, subunit I, domain 2"/>
    <property type="match status" value="1"/>
</dbReference>
<dbReference type="InterPro" id="IPR042178">
    <property type="entry name" value="Serpin_sf_1"/>
</dbReference>
<keyword evidence="4" id="KW-1185">Reference proteome</keyword>
<dbReference type="Pfam" id="PF00079">
    <property type="entry name" value="Serpin"/>
    <property type="match status" value="1"/>
</dbReference>